<reference evidence="1 2" key="1">
    <citation type="submission" date="2023-10" db="EMBL/GenBank/DDBJ databases">
        <title>Development of a sustainable strategy for remediation of hydrocarbon-contaminated territories based on the waste exchange concept.</title>
        <authorList>
            <person name="Krivoruchko A."/>
        </authorList>
    </citation>
    <scope>NUCLEOTIDE SEQUENCE [LARGE SCALE GENOMIC DNA]</scope>
    <source>
        <strain evidence="1 2">IEGM 1322</strain>
    </source>
</reference>
<dbReference type="Gene3D" id="3.30.720.110">
    <property type="match status" value="1"/>
</dbReference>
<comment type="caution">
    <text evidence="1">The sequence shown here is derived from an EMBL/GenBank/DDBJ whole genome shotgun (WGS) entry which is preliminary data.</text>
</comment>
<evidence type="ECO:0000313" key="2">
    <source>
        <dbReference type="Proteomes" id="UP001185899"/>
    </source>
</evidence>
<dbReference type="EMBL" id="JAWLKE010000002">
    <property type="protein sequence ID" value="MDV6229978.1"/>
    <property type="molecule type" value="Genomic_DNA"/>
</dbReference>
<sequence>MTGAVIDYAPTDMPCGVREYSVRDPEGHLWSFQSPIEEQT</sequence>
<dbReference type="InterPro" id="IPR029068">
    <property type="entry name" value="Glyas_Bleomycin-R_OHBP_Dase"/>
</dbReference>
<keyword evidence="2" id="KW-1185">Reference proteome</keyword>
<evidence type="ECO:0000313" key="1">
    <source>
        <dbReference type="EMBL" id="MDV6229978.1"/>
    </source>
</evidence>
<protein>
    <recommendedName>
        <fullName evidence="3">Glyoxalase</fullName>
    </recommendedName>
</protein>
<dbReference type="SUPFAM" id="SSF54593">
    <property type="entry name" value="Glyoxalase/Bleomycin resistance protein/Dihydroxybiphenyl dioxygenase"/>
    <property type="match status" value="1"/>
</dbReference>
<proteinExistence type="predicted"/>
<dbReference type="RefSeq" id="WP_317547539.1">
    <property type="nucleotide sequence ID" value="NZ_JAWLKE010000002.1"/>
</dbReference>
<gene>
    <name evidence="1" type="ORF">R3P95_05405</name>
</gene>
<evidence type="ECO:0008006" key="3">
    <source>
        <dbReference type="Google" id="ProtNLM"/>
    </source>
</evidence>
<organism evidence="1 2">
    <name type="scientific">Rhodococcus cercidiphylli</name>
    <dbReference type="NCBI Taxonomy" id="489916"/>
    <lineage>
        <taxon>Bacteria</taxon>
        <taxon>Bacillati</taxon>
        <taxon>Actinomycetota</taxon>
        <taxon>Actinomycetes</taxon>
        <taxon>Mycobacteriales</taxon>
        <taxon>Nocardiaceae</taxon>
        <taxon>Rhodococcus</taxon>
    </lineage>
</organism>
<accession>A0ABU4AUV2</accession>
<dbReference type="Proteomes" id="UP001185899">
    <property type="component" value="Unassembled WGS sequence"/>
</dbReference>
<name>A0ABU4AUV2_9NOCA</name>